<sequence length="384" mass="40966">MSVFLRGARLGTGAIALLATVLLSSSCSSWRGVANVPLPGGPGTGTRSYTIYVQVPDTLALNANSRVRVADVYVGSVRAIELRNWVATLTISLAGGVRLPTNATAKIGLTSLLGSQHVELAVPPEPSPQQLGDGDIIPLKNSTAYPTTERTLASMAAVLRGGGIPNLEAITTEVDKALSGNGEHIRNFLNQLATFTAELNRQRDDLTRAIDSAERLTELLAANTVTLDRVLSEFPSLIAYFAEQRKRFTDAVEAVGRFGDVVNETLTAARVSLEADLRLLQRPLIELERSSPYLIGASKLLLTLPFPIDNVPKIVRGDYMNLSGDIDLTLSALDNGLLTGTGFSGALRALEQGWGRDPNTMIPDIHSTPNPNNAPGGPLVERAR</sequence>
<feature type="coiled-coil region" evidence="1">
    <location>
        <begin position="185"/>
        <end position="216"/>
    </location>
</feature>
<organism evidence="5 6">
    <name type="scientific">Mycolicibacterium septicum DSM 44393</name>
    <dbReference type="NCBI Taxonomy" id="1341646"/>
    <lineage>
        <taxon>Bacteria</taxon>
        <taxon>Bacillati</taxon>
        <taxon>Actinomycetota</taxon>
        <taxon>Actinomycetes</taxon>
        <taxon>Mycobacteriales</taxon>
        <taxon>Mycobacteriaceae</taxon>
        <taxon>Mycolicibacterium</taxon>
    </lineage>
</organism>
<dbReference type="EMBL" id="JAAXPJ010000002">
    <property type="protein sequence ID" value="NKZ10834.1"/>
    <property type="molecule type" value="Genomic_DNA"/>
</dbReference>
<dbReference type="InterPro" id="IPR052336">
    <property type="entry name" value="MlaD_Phospholipid_Transporter"/>
</dbReference>
<evidence type="ECO:0000313" key="5">
    <source>
        <dbReference type="EMBL" id="NKZ10834.1"/>
    </source>
</evidence>
<dbReference type="Pfam" id="PF11887">
    <property type="entry name" value="Mce4_CUP1"/>
    <property type="match status" value="1"/>
</dbReference>
<protein>
    <submittedName>
        <fullName evidence="5">Virulence factor Mce family protein</fullName>
    </submittedName>
</protein>
<dbReference type="Pfam" id="PF02470">
    <property type="entry name" value="MlaD"/>
    <property type="match status" value="1"/>
</dbReference>
<dbReference type="NCBIfam" id="TIGR00996">
    <property type="entry name" value="Mtu_fam_mce"/>
    <property type="match status" value="1"/>
</dbReference>
<evidence type="ECO:0000313" key="6">
    <source>
        <dbReference type="Proteomes" id="UP000518188"/>
    </source>
</evidence>
<dbReference type="GO" id="GO:0005576">
    <property type="term" value="C:extracellular region"/>
    <property type="evidence" value="ECO:0007669"/>
    <property type="project" value="TreeGrafter"/>
</dbReference>
<comment type="caution">
    <text evidence="5">The sequence shown here is derived from an EMBL/GenBank/DDBJ whole genome shotgun (WGS) entry which is preliminary data.</text>
</comment>
<proteinExistence type="predicted"/>
<dbReference type="PANTHER" id="PTHR33371">
    <property type="entry name" value="INTERMEMBRANE PHOSPHOLIPID TRANSPORT SYSTEM BINDING PROTEIN MLAD-RELATED"/>
    <property type="match status" value="1"/>
</dbReference>
<gene>
    <name evidence="5" type="ORF">HGA11_07565</name>
</gene>
<keyword evidence="1" id="KW-0175">Coiled coil</keyword>
<feature type="region of interest" description="Disordered" evidence="2">
    <location>
        <begin position="358"/>
        <end position="384"/>
    </location>
</feature>
<dbReference type="PANTHER" id="PTHR33371:SF15">
    <property type="entry name" value="LIPOPROTEIN LPRN"/>
    <property type="match status" value="1"/>
</dbReference>
<accession>A0A7X6MMD5</accession>
<evidence type="ECO:0000259" key="3">
    <source>
        <dbReference type="Pfam" id="PF02470"/>
    </source>
</evidence>
<feature type="domain" description="Mce/MlaD" evidence="3">
    <location>
        <begin position="48"/>
        <end position="121"/>
    </location>
</feature>
<dbReference type="PROSITE" id="PS51257">
    <property type="entry name" value="PROKAR_LIPOPROTEIN"/>
    <property type="match status" value="1"/>
</dbReference>
<dbReference type="InterPro" id="IPR005693">
    <property type="entry name" value="Mce"/>
</dbReference>
<evidence type="ECO:0000259" key="4">
    <source>
        <dbReference type="Pfam" id="PF11887"/>
    </source>
</evidence>
<name>A0A7X6MMD5_9MYCO</name>
<evidence type="ECO:0000256" key="2">
    <source>
        <dbReference type="SAM" id="MobiDB-lite"/>
    </source>
</evidence>
<dbReference type="InterPro" id="IPR003399">
    <property type="entry name" value="Mce/MlaD"/>
</dbReference>
<dbReference type="AlphaFoldDB" id="A0A7X6MMD5"/>
<reference evidence="5 6" key="1">
    <citation type="submission" date="2020-04" db="EMBL/GenBank/DDBJ databases">
        <title>MicrobeNet Type strains.</title>
        <authorList>
            <person name="Nicholson A.C."/>
        </authorList>
    </citation>
    <scope>NUCLEOTIDE SEQUENCE [LARGE SCALE GENOMIC DNA]</scope>
    <source>
        <strain evidence="5 6">ATCC 700731</strain>
    </source>
</reference>
<dbReference type="InterPro" id="IPR024516">
    <property type="entry name" value="Mce_C"/>
</dbReference>
<dbReference type="Proteomes" id="UP000518188">
    <property type="component" value="Unassembled WGS sequence"/>
</dbReference>
<evidence type="ECO:0000256" key="1">
    <source>
        <dbReference type="SAM" id="Coils"/>
    </source>
</evidence>
<feature type="domain" description="Mammalian cell entry C-terminal" evidence="4">
    <location>
        <begin position="127"/>
        <end position="287"/>
    </location>
</feature>